<dbReference type="EMBL" id="JACOIJ010000030">
    <property type="protein sequence ID" value="MBD1430541.1"/>
    <property type="molecule type" value="Genomic_DNA"/>
</dbReference>
<dbReference type="RefSeq" id="WP_190302668.1">
    <property type="nucleotide sequence ID" value="NZ_JACOIJ010000030.1"/>
</dbReference>
<organism evidence="1 2">
    <name type="scientific">Sphingobacterium litopenaei</name>
    <dbReference type="NCBI Taxonomy" id="2763500"/>
    <lineage>
        <taxon>Bacteria</taxon>
        <taxon>Pseudomonadati</taxon>
        <taxon>Bacteroidota</taxon>
        <taxon>Sphingobacteriia</taxon>
        <taxon>Sphingobacteriales</taxon>
        <taxon>Sphingobacteriaceae</taxon>
        <taxon>Sphingobacterium</taxon>
    </lineage>
</organism>
<gene>
    <name evidence="1" type="ORF">H8B04_13380</name>
</gene>
<evidence type="ECO:0000313" key="1">
    <source>
        <dbReference type="EMBL" id="MBD1430541.1"/>
    </source>
</evidence>
<reference evidence="1 2" key="1">
    <citation type="submission" date="2020-08" db="EMBL/GenBank/DDBJ databases">
        <title>Sphingobacterium sp. DN04309 isolated from aquaculture water.</title>
        <authorList>
            <person name="Zhang M."/>
        </authorList>
    </citation>
    <scope>NUCLEOTIDE SEQUENCE [LARGE SCALE GENOMIC DNA]</scope>
    <source>
        <strain evidence="1 2">DN04309</strain>
    </source>
</reference>
<comment type="caution">
    <text evidence="1">The sequence shown here is derived from an EMBL/GenBank/DDBJ whole genome shotgun (WGS) entry which is preliminary data.</text>
</comment>
<protein>
    <submittedName>
        <fullName evidence="1">Uncharacterized protein</fullName>
    </submittedName>
</protein>
<dbReference type="Proteomes" id="UP000651271">
    <property type="component" value="Unassembled WGS sequence"/>
</dbReference>
<keyword evidence="2" id="KW-1185">Reference proteome</keyword>
<proteinExistence type="predicted"/>
<accession>A0ABR7YGU1</accession>
<evidence type="ECO:0000313" key="2">
    <source>
        <dbReference type="Proteomes" id="UP000651271"/>
    </source>
</evidence>
<sequence length="158" mass="18518">MNLRTKDIYVSEGWGIDENKENDPTYPMRNREYTKVPSRPEQQIARVEILQSNERPHYTAVFGETVPPSGISGQLRRYAFQHSESRYRHWLPLLLADRINVVEELVNDIKKGNIPNLFVEMGGRALWKHDKRTLLMKTARYTLCTVAAFWLIGRVFKK</sequence>
<name>A0ABR7YGU1_9SPHI</name>